<feature type="transmembrane region" description="Helical" evidence="2">
    <location>
        <begin position="199"/>
        <end position="216"/>
    </location>
</feature>
<feature type="transmembrane region" description="Helical" evidence="2">
    <location>
        <begin position="222"/>
        <end position="240"/>
    </location>
</feature>
<keyword evidence="2" id="KW-1133">Transmembrane helix</keyword>
<keyword evidence="2" id="KW-0812">Transmembrane</keyword>
<organism evidence="3 4">
    <name type="scientific">Streptomyces triticirhizae</name>
    <dbReference type="NCBI Taxonomy" id="2483353"/>
    <lineage>
        <taxon>Bacteria</taxon>
        <taxon>Bacillati</taxon>
        <taxon>Actinomycetota</taxon>
        <taxon>Actinomycetes</taxon>
        <taxon>Kitasatosporales</taxon>
        <taxon>Streptomycetaceae</taxon>
        <taxon>Streptomyces</taxon>
    </lineage>
</organism>
<evidence type="ECO:0000313" key="4">
    <source>
        <dbReference type="Proteomes" id="UP000278673"/>
    </source>
</evidence>
<keyword evidence="2" id="KW-0472">Membrane</keyword>
<feature type="transmembrane region" description="Helical" evidence="2">
    <location>
        <begin position="83"/>
        <end position="103"/>
    </location>
</feature>
<feature type="transmembrane region" description="Helical" evidence="2">
    <location>
        <begin position="32"/>
        <end position="52"/>
    </location>
</feature>
<evidence type="ECO:0000256" key="1">
    <source>
        <dbReference type="SAM" id="MobiDB-lite"/>
    </source>
</evidence>
<keyword evidence="4" id="KW-1185">Reference proteome</keyword>
<dbReference type="PANTHER" id="PTHR37314:SF4">
    <property type="entry name" value="UPF0700 TRANSMEMBRANE PROTEIN YOAK"/>
    <property type="match status" value="1"/>
</dbReference>
<dbReference type="Pfam" id="PF06912">
    <property type="entry name" value="DUF1275"/>
    <property type="match status" value="1"/>
</dbReference>
<gene>
    <name evidence="3" type="ORF">EBN88_12285</name>
</gene>
<accession>A0A3M2LU80</accession>
<feature type="region of interest" description="Disordered" evidence="1">
    <location>
        <begin position="1"/>
        <end position="25"/>
    </location>
</feature>
<feature type="transmembrane region" description="Helical" evidence="2">
    <location>
        <begin position="143"/>
        <end position="162"/>
    </location>
</feature>
<protein>
    <submittedName>
        <fullName evidence="3">DUF1275 domain-containing protein</fullName>
    </submittedName>
</protein>
<feature type="transmembrane region" description="Helical" evidence="2">
    <location>
        <begin position="115"/>
        <end position="137"/>
    </location>
</feature>
<name>A0A3M2LU80_9ACTN</name>
<dbReference type="AlphaFoldDB" id="A0A3M2LU80"/>
<comment type="caution">
    <text evidence="3">The sequence shown here is derived from an EMBL/GenBank/DDBJ whole genome shotgun (WGS) entry which is preliminary data.</text>
</comment>
<sequence length="249" mass="24596">MPTDVRSAVNPTPTPTSTQAPAPPPAPEAGRLALLLMVALTLVTGVVDAVGFLGLDRVFTGNMTGNIVILGMGAAGADELPVLGPSLALVAFAGGALVAGLALRGRARGWGTGVSVLLGAQTVVLVALTVALALVGKEPGTPAQLWIAAGTAAAMGSQAAVARRIGVPEMTTVVVTSTLTTLAAESLPRGGLASFANRRTAAILAIFLGALVGAALVRATQLAVPMGLAALLSGAVTVAGHRRLRVRAA</sequence>
<evidence type="ECO:0000313" key="3">
    <source>
        <dbReference type="EMBL" id="RMI40792.1"/>
    </source>
</evidence>
<dbReference type="InterPro" id="IPR010699">
    <property type="entry name" value="DUF1275"/>
</dbReference>
<reference evidence="3 4" key="1">
    <citation type="submission" date="2018-10" db="EMBL/GenBank/DDBJ databases">
        <title>Isolation, diversity and antifungal activity of actinobacteria from wheat.</title>
        <authorList>
            <person name="Han C."/>
        </authorList>
    </citation>
    <scope>NUCLEOTIDE SEQUENCE [LARGE SCALE GENOMIC DNA]</scope>
    <source>
        <strain evidence="3 4">NEAU-YY642</strain>
    </source>
</reference>
<dbReference type="PANTHER" id="PTHR37314">
    <property type="entry name" value="SLR0142 PROTEIN"/>
    <property type="match status" value="1"/>
</dbReference>
<proteinExistence type="predicted"/>
<evidence type="ECO:0000256" key="2">
    <source>
        <dbReference type="SAM" id="Phobius"/>
    </source>
</evidence>
<dbReference type="EMBL" id="RFFJ01000053">
    <property type="protein sequence ID" value="RMI40792.1"/>
    <property type="molecule type" value="Genomic_DNA"/>
</dbReference>
<dbReference type="Proteomes" id="UP000278673">
    <property type="component" value="Unassembled WGS sequence"/>
</dbReference>